<dbReference type="GO" id="GO:0005788">
    <property type="term" value="C:endoplasmic reticulum lumen"/>
    <property type="evidence" value="ECO:0007669"/>
    <property type="project" value="UniProtKB-SubCell"/>
</dbReference>
<evidence type="ECO:0000256" key="5">
    <source>
        <dbReference type="ARBA" id="ARBA00012723"/>
    </source>
</evidence>
<gene>
    <name evidence="11" type="ORF">B0T16DRAFT_457446</name>
</gene>
<dbReference type="GO" id="GO:0034976">
    <property type="term" value="P:response to endoplasmic reticulum stress"/>
    <property type="evidence" value="ECO:0007669"/>
    <property type="project" value="TreeGrafter"/>
</dbReference>
<accession>A0AA40CNR9</accession>
<feature type="domain" description="Thioredoxin" evidence="10">
    <location>
        <begin position="341"/>
        <end position="474"/>
    </location>
</feature>
<dbReference type="Pfam" id="PF13848">
    <property type="entry name" value="Thioredoxin_6"/>
    <property type="match status" value="1"/>
</dbReference>
<evidence type="ECO:0000256" key="1">
    <source>
        <dbReference type="ARBA" id="ARBA00001182"/>
    </source>
</evidence>
<evidence type="ECO:0000313" key="11">
    <source>
        <dbReference type="EMBL" id="KAK0645410.1"/>
    </source>
</evidence>
<evidence type="ECO:0000256" key="9">
    <source>
        <dbReference type="ARBA" id="ARBA00039846"/>
    </source>
</evidence>
<dbReference type="Pfam" id="PF00085">
    <property type="entry name" value="Thioredoxin"/>
    <property type="match status" value="1"/>
</dbReference>
<evidence type="ECO:0000256" key="6">
    <source>
        <dbReference type="ARBA" id="ARBA00022824"/>
    </source>
</evidence>
<evidence type="ECO:0000256" key="8">
    <source>
        <dbReference type="ARBA" id="ARBA00023284"/>
    </source>
</evidence>
<evidence type="ECO:0000313" key="12">
    <source>
        <dbReference type="Proteomes" id="UP001174936"/>
    </source>
</evidence>
<dbReference type="GO" id="GO:0003756">
    <property type="term" value="F:protein disulfide isomerase activity"/>
    <property type="evidence" value="ECO:0007669"/>
    <property type="project" value="UniProtKB-EC"/>
</dbReference>
<keyword evidence="8" id="KW-0676">Redox-active center</keyword>
<dbReference type="PANTHER" id="PTHR18929">
    <property type="entry name" value="PROTEIN DISULFIDE ISOMERASE"/>
    <property type="match status" value="1"/>
</dbReference>
<keyword evidence="6" id="KW-0256">Endoplasmic reticulum</keyword>
<proteinExistence type="inferred from homology"/>
<protein>
    <recommendedName>
        <fullName evidence="9">Protein disulfide-isomerase</fullName>
        <ecNumber evidence="5">5.3.4.1</ecNumber>
    </recommendedName>
</protein>
<dbReference type="Proteomes" id="UP001174936">
    <property type="component" value="Unassembled WGS sequence"/>
</dbReference>
<name>A0AA40CNR9_9PEZI</name>
<dbReference type="SUPFAM" id="SSF52833">
    <property type="entry name" value="Thioredoxin-like"/>
    <property type="match status" value="4"/>
</dbReference>
<dbReference type="PANTHER" id="PTHR18929:SF132">
    <property type="entry name" value="PROTEIN DISULFIDE-ISOMERASE A3"/>
    <property type="match status" value="1"/>
</dbReference>
<evidence type="ECO:0000259" key="10">
    <source>
        <dbReference type="PROSITE" id="PS51352"/>
    </source>
</evidence>
<comment type="function">
    <text evidence="2">Participates in the folding of proteins containing disulfide bonds, may be involved in glycosylation, prolyl hydroxylation and triglyceride transfer.</text>
</comment>
<evidence type="ECO:0000256" key="3">
    <source>
        <dbReference type="ARBA" id="ARBA00004319"/>
    </source>
</evidence>
<keyword evidence="12" id="KW-1185">Reference proteome</keyword>
<dbReference type="InterPro" id="IPR017937">
    <property type="entry name" value="Thioredoxin_CS"/>
</dbReference>
<dbReference type="EC" id="5.3.4.1" evidence="5"/>
<dbReference type="PROSITE" id="PS00194">
    <property type="entry name" value="THIOREDOXIN_1"/>
    <property type="match status" value="1"/>
</dbReference>
<dbReference type="AlphaFoldDB" id="A0AA40CNR9"/>
<sequence length="485" mass="53957">MSEPSTDTGATDPLGRIRLLGDLKTLDELCVSSPVLLTIAQSFLPRSKKLLPIFKEVASELFASGSNVVCAQIDPNEKINLEGRFDRRSWGFPTIVLCRGPHDIKPYRGPHRKNDILAFVERQTTPDVTNLHSSTALDELRKKQDTVVVAYLNPEDQRAHDSFAAAAKDLKDDAVFCISSIPDATDGPSSPSVVVYKNLPEHEEKLELSNIPNVDAIREFVKISAQPLITELLPELHEGTFQLSLPIGYIFVSSPEQQAEAALNFLPVARKYRHRVHFYTVNTTQFIDLTESMHFDSDRRPAFALRYPGRNYPYPLNLNSQQEDSQSGVTPDEVDSHVERFLAGKLQPAIKSQPIPETQTGPIVEVVGLSYDDIVLDPKKDVLVEFYTPWCGPCKALLPAYEQLAAAYAADDRARDLVTIAKVECDGNDVPDTDILGFPWFKLYPAGKKDKPVRYDGLEWNVDGWARFIAEDGSHGVELLKGSGV</sequence>
<evidence type="ECO:0000256" key="7">
    <source>
        <dbReference type="ARBA" id="ARBA00023235"/>
    </source>
</evidence>
<dbReference type="CDD" id="cd02981">
    <property type="entry name" value="PDI_b_family"/>
    <property type="match status" value="1"/>
</dbReference>
<evidence type="ECO:0000256" key="2">
    <source>
        <dbReference type="ARBA" id="ARBA00002692"/>
    </source>
</evidence>
<dbReference type="PROSITE" id="PS51352">
    <property type="entry name" value="THIOREDOXIN_2"/>
    <property type="match status" value="1"/>
</dbReference>
<comment type="catalytic activity">
    <reaction evidence="1">
        <text>Catalyzes the rearrangement of -S-S- bonds in proteins.</text>
        <dbReference type="EC" id="5.3.4.1"/>
    </reaction>
</comment>
<comment type="similarity">
    <text evidence="4">Belongs to the protein disulfide isomerase family.</text>
</comment>
<dbReference type="InterPro" id="IPR013766">
    <property type="entry name" value="Thioredoxin_domain"/>
</dbReference>
<dbReference type="GO" id="GO:0006457">
    <property type="term" value="P:protein folding"/>
    <property type="evidence" value="ECO:0007669"/>
    <property type="project" value="TreeGrafter"/>
</dbReference>
<comment type="subcellular location">
    <subcellularLocation>
        <location evidence="3">Endoplasmic reticulum lumen</location>
    </subcellularLocation>
</comment>
<evidence type="ECO:0000256" key="4">
    <source>
        <dbReference type="ARBA" id="ARBA00006347"/>
    </source>
</evidence>
<dbReference type="CDD" id="cd02982">
    <property type="entry name" value="PDI_b'_family"/>
    <property type="match status" value="1"/>
</dbReference>
<keyword evidence="7" id="KW-0413">Isomerase</keyword>
<dbReference type="EMBL" id="JAULSV010000004">
    <property type="protein sequence ID" value="KAK0645410.1"/>
    <property type="molecule type" value="Genomic_DNA"/>
</dbReference>
<organism evidence="11 12">
    <name type="scientific">Cercophora newfieldiana</name>
    <dbReference type="NCBI Taxonomy" id="92897"/>
    <lineage>
        <taxon>Eukaryota</taxon>
        <taxon>Fungi</taxon>
        <taxon>Dikarya</taxon>
        <taxon>Ascomycota</taxon>
        <taxon>Pezizomycotina</taxon>
        <taxon>Sordariomycetes</taxon>
        <taxon>Sordariomycetidae</taxon>
        <taxon>Sordariales</taxon>
        <taxon>Lasiosphaeriaceae</taxon>
        <taxon>Cercophora</taxon>
    </lineage>
</organism>
<dbReference type="Gene3D" id="3.40.30.10">
    <property type="entry name" value="Glutaredoxin"/>
    <property type="match status" value="4"/>
</dbReference>
<comment type="caution">
    <text evidence="11">The sequence shown here is derived from an EMBL/GenBank/DDBJ whole genome shotgun (WGS) entry which is preliminary data.</text>
</comment>
<reference evidence="11" key="1">
    <citation type="submission" date="2023-06" db="EMBL/GenBank/DDBJ databases">
        <title>Genome-scale phylogeny and comparative genomics of the fungal order Sordariales.</title>
        <authorList>
            <consortium name="Lawrence Berkeley National Laboratory"/>
            <person name="Hensen N."/>
            <person name="Bonometti L."/>
            <person name="Westerberg I."/>
            <person name="Brannstrom I.O."/>
            <person name="Guillou S."/>
            <person name="Cros-Aarteil S."/>
            <person name="Calhoun S."/>
            <person name="Haridas S."/>
            <person name="Kuo A."/>
            <person name="Mondo S."/>
            <person name="Pangilinan J."/>
            <person name="Riley R."/>
            <person name="Labutti K."/>
            <person name="Andreopoulos B."/>
            <person name="Lipzen A."/>
            <person name="Chen C."/>
            <person name="Yanf M."/>
            <person name="Daum C."/>
            <person name="Ng V."/>
            <person name="Clum A."/>
            <person name="Steindorff A."/>
            <person name="Ohm R."/>
            <person name="Martin F."/>
            <person name="Silar P."/>
            <person name="Natvig D."/>
            <person name="Lalanne C."/>
            <person name="Gautier V."/>
            <person name="Ament-Velasquez S.L."/>
            <person name="Kruys A."/>
            <person name="Hutchinson M.I."/>
            <person name="Powell A.J."/>
            <person name="Barry K."/>
            <person name="Miller A.N."/>
            <person name="Grigoriev I.V."/>
            <person name="Debuchy R."/>
            <person name="Gladieux P."/>
            <person name="Thoren M.H."/>
            <person name="Johannesson H."/>
        </authorList>
    </citation>
    <scope>NUCLEOTIDE SEQUENCE</scope>
    <source>
        <strain evidence="11">SMH2532-1</strain>
    </source>
</reference>
<dbReference type="InterPro" id="IPR036249">
    <property type="entry name" value="Thioredoxin-like_sf"/>
</dbReference>